<dbReference type="Pfam" id="PF07980">
    <property type="entry name" value="SusD_RagB"/>
    <property type="match status" value="1"/>
</dbReference>
<dbReference type="Pfam" id="PF14322">
    <property type="entry name" value="SusD-like_3"/>
    <property type="match status" value="1"/>
</dbReference>
<dbReference type="SUPFAM" id="SSF48452">
    <property type="entry name" value="TPR-like"/>
    <property type="match status" value="1"/>
</dbReference>
<protein>
    <submittedName>
        <fullName evidence="8">RagB/SusD family nutrient uptake outer membrane protein</fullName>
    </submittedName>
</protein>
<evidence type="ECO:0000256" key="3">
    <source>
        <dbReference type="ARBA" id="ARBA00022729"/>
    </source>
</evidence>
<evidence type="ECO:0000259" key="6">
    <source>
        <dbReference type="Pfam" id="PF07980"/>
    </source>
</evidence>
<gene>
    <name evidence="8" type="ORF">ENN90_12600</name>
</gene>
<comment type="similarity">
    <text evidence="2">Belongs to the SusD family.</text>
</comment>
<evidence type="ECO:0000256" key="5">
    <source>
        <dbReference type="ARBA" id="ARBA00023237"/>
    </source>
</evidence>
<accession>A0A831LP69</accession>
<dbReference type="InterPro" id="IPR033985">
    <property type="entry name" value="SusD-like_N"/>
</dbReference>
<sequence>MRTKAKYFLISLIILMQVSCNEYLDLQPPNGLIRDEFWKTKEDVEAVLMAAYESFSKLDRMLFVFGEVRADLIEGKNNQPWNEQLLMENNIYPDNAICSWADFYKVINYCNEVIQNAPVVREIDNTFTDFQMYSLMSEAYFLRSLSYFYLVRLYRDVPLILEPSESDDADFYLTKSTEDDVLNQIVGDLETNRVYAPSGGFPTIAENKGRASKVAYDALLADIELWRFNYEKVLTHISSIEQNIDIVMMPSARWFEMFYPGNSLESIFEFQFDGDLNQNNGTYGLTQRNSNQYKPSQKALEMFAFEFASEIVRGEDASIKKYGDDDYIVWKYVGMAPDGQTTRTGAEQFSANWIVYRLGDVMLMKAEALSQLERYNEALTIINDIRERANMSLLSLANTRVAFEDAILNERSLELAYEGKRWFDLLRMGRRDNFARKDKLIEVIVSNVPSTQKRILAAKLTNPLGWYLPIYDTEIERNRNLVQNPYYDF</sequence>
<comment type="subcellular location">
    <subcellularLocation>
        <location evidence="1">Cell outer membrane</location>
    </subcellularLocation>
</comment>
<dbReference type="EMBL" id="DSDK01000701">
    <property type="protein sequence ID" value="HDR52439.1"/>
    <property type="molecule type" value="Genomic_DNA"/>
</dbReference>
<organism evidence="8">
    <name type="scientific">Mariniphaga anaerophila</name>
    <dbReference type="NCBI Taxonomy" id="1484053"/>
    <lineage>
        <taxon>Bacteria</taxon>
        <taxon>Pseudomonadati</taxon>
        <taxon>Bacteroidota</taxon>
        <taxon>Bacteroidia</taxon>
        <taxon>Marinilabiliales</taxon>
        <taxon>Prolixibacteraceae</taxon>
        <taxon>Mariniphaga</taxon>
    </lineage>
</organism>
<evidence type="ECO:0000313" key="8">
    <source>
        <dbReference type="EMBL" id="HDR52439.1"/>
    </source>
</evidence>
<comment type="caution">
    <text evidence="8">The sequence shown here is derived from an EMBL/GenBank/DDBJ whole genome shotgun (WGS) entry which is preliminary data.</text>
</comment>
<dbReference type="Gene3D" id="1.25.40.390">
    <property type="match status" value="1"/>
</dbReference>
<proteinExistence type="inferred from homology"/>
<name>A0A831LP69_9BACT</name>
<reference evidence="8" key="1">
    <citation type="journal article" date="2020" name="mSystems">
        <title>Genome- and Community-Level Interaction Insights into Carbon Utilization and Element Cycling Functions of Hydrothermarchaeota in Hydrothermal Sediment.</title>
        <authorList>
            <person name="Zhou Z."/>
            <person name="Liu Y."/>
            <person name="Xu W."/>
            <person name="Pan J."/>
            <person name="Luo Z.H."/>
            <person name="Li M."/>
        </authorList>
    </citation>
    <scope>NUCLEOTIDE SEQUENCE [LARGE SCALE GENOMIC DNA]</scope>
    <source>
        <strain evidence="8">SpSt-1217</strain>
    </source>
</reference>
<evidence type="ECO:0000256" key="4">
    <source>
        <dbReference type="ARBA" id="ARBA00023136"/>
    </source>
</evidence>
<dbReference type="InterPro" id="IPR012944">
    <property type="entry name" value="SusD_RagB_dom"/>
</dbReference>
<evidence type="ECO:0000256" key="2">
    <source>
        <dbReference type="ARBA" id="ARBA00006275"/>
    </source>
</evidence>
<keyword evidence="5" id="KW-0998">Cell outer membrane</keyword>
<dbReference type="Proteomes" id="UP000886047">
    <property type="component" value="Unassembled WGS sequence"/>
</dbReference>
<feature type="domain" description="SusD-like N-terminal" evidence="7">
    <location>
        <begin position="22"/>
        <end position="223"/>
    </location>
</feature>
<evidence type="ECO:0000259" key="7">
    <source>
        <dbReference type="Pfam" id="PF14322"/>
    </source>
</evidence>
<dbReference type="InterPro" id="IPR011990">
    <property type="entry name" value="TPR-like_helical_dom_sf"/>
</dbReference>
<keyword evidence="4" id="KW-0472">Membrane</keyword>
<keyword evidence="3" id="KW-0732">Signal</keyword>
<feature type="domain" description="RagB/SusD" evidence="6">
    <location>
        <begin position="321"/>
        <end position="487"/>
    </location>
</feature>
<dbReference type="CDD" id="cd08977">
    <property type="entry name" value="SusD"/>
    <property type="match status" value="1"/>
</dbReference>
<evidence type="ECO:0000256" key="1">
    <source>
        <dbReference type="ARBA" id="ARBA00004442"/>
    </source>
</evidence>
<dbReference type="AlphaFoldDB" id="A0A831LP69"/>
<dbReference type="GO" id="GO:0009279">
    <property type="term" value="C:cell outer membrane"/>
    <property type="evidence" value="ECO:0007669"/>
    <property type="project" value="UniProtKB-SubCell"/>
</dbReference>